<evidence type="ECO:0000259" key="1">
    <source>
        <dbReference type="Pfam" id="PF01471"/>
    </source>
</evidence>
<dbReference type="EMBL" id="JBHRSM010000049">
    <property type="protein sequence ID" value="MFC3088143.1"/>
    <property type="molecule type" value="Genomic_DNA"/>
</dbReference>
<feature type="domain" description="Peptidoglycan binding-like" evidence="1">
    <location>
        <begin position="6"/>
        <end position="40"/>
    </location>
</feature>
<dbReference type="InterPro" id="IPR036366">
    <property type="entry name" value="PGBDSf"/>
</dbReference>
<dbReference type="InterPro" id="IPR002477">
    <property type="entry name" value="Peptidoglycan-bd-like"/>
</dbReference>
<proteinExistence type="predicted"/>
<dbReference type="InterPro" id="IPR036365">
    <property type="entry name" value="PGBD-like_sf"/>
</dbReference>
<evidence type="ECO:0000313" key="3">
    <source>
        <dbReference type="Proteomes" id="UP001595445"/>
    </source>
</evidence>
<keyword evidence="3" id="KW-1185">Reference proteome</keyword>
<organism evidence="2 3">
    <name type="scientific">Tabrizicola soli</name>
    <dbReference type="NCBI Taxonomy" id="2185115"/>
    <lineage>
        <taxon>Bacteria</taxon>
        <taxon>Pseudomonadati</taxon>
        <taxon>Pseudomonadota</taxon>
        <taxon>Alphaproteobacteria</taxon>
        <taxon>Rhodobacterales</taxon>
        <taxon>Paracoccaceae</taxon>
        <taxon>Tabrizicola</taxon>
    </lineage>
</organism>
<reference evidence="3" key="1">
    <citation type="journal article" date="2019" name="Int. J. Syst. Evol. Microbiol.">
        <title>The Global Catalogue of Microorganisms (GCM) 10K type strain sequencing project: providing services to taxonomists for standard genome sequencing and annotation.</title>
        <authorList>
            <consortium name="The Broad Institute Genomics Platform"/>
            <consortium name="The Broad Institute Genome Sequencing Center for Infectious Disease"/>
            <person name="Wu L."/>
            <person name="Ma J."/>
        </authorList>
    </citation>
    <scope>NUCLEOTIDE SEQUENCE [LARGE SCALE GENOMIC DNA]</scope>
    <source>
        <strain evidence="3">KCTC 62102</strain>
    </source>
</reference>
<dbReference type="RefSeq" id="WP_197647479.1">
    <property type="nucleotide sequence ID" value="NZ_JAEACP010000030.1"/>
</dbReference>
<comment type="caution">
    <text evidence="2">The sequence shown here is derived from an EMBL/GenBank/DDBJ whole genome shotgun (WGS) entry which is preliminary data.</text>
</comment>
<name>A0ABV7DYC7_9RHOB</name>
<gene>
    <name evidence="2" type="ORF">ACFOD6_19060</name>
</gene>
<evidence type="ECO:0000313" key="2">
    <source>
        <dbReference type="EMBL" id="MFC3088143.1"/>
    </source>
</evidence>
<protein>
    <submittedName>
        <fullName evidence="2">Peptidoglycan-binding protein</fullName>
    </submittedName>
</protein>
<sequence length="217" mass="23492">MTTDTREPIRDLQRALERLGHSPGPVDGLWGPRTARALKSLLAANGRAAILSTPEPLPWIAEAKTALGRHELRDRSWLMAWLKRDGRSLGDPAKNPWCGDFVETCIRVALPDEPLLGALGSNPYWARNWLLFGQEVSPIPGAVLVFARGSGGHVGFAMGQDGTHFHVLGGNQSDAVTVARIAKSRLLGARWPATVPPRIETLPQMKPGGFLTSTNEA</sequence>
<accession>A0ABV7DYC7</accession>
<dbReference type="Pfam" id="PF01471">
    <property type="entry name" value="PG_binding_1"/>
    <property type="match status" value="1"/>
</dbReference>
<dbReference type="Gene3D" id="1.10.101.10">
    <property type="entry name" value="PGBD-like superfamily/PGBD"/>
    <property type="match status" value="1"/>
</dbReference>
<dbReference type="Proteomes" id="UP001595445">
    <property type="component" value="Unassembled WGS sequence"/>
</dbReference>
<dbReference type="SUPFAM" id="SSF47090">
    <property type="entry name" value="PGBD-like"/>
    <property type="match status" value="1"/>
</dbReference>